<keyword evidence="1" id="KW-0472">Membrane</keyword>
<dbReference type="InterPro" id="IPR004697">
    <property type="entry name" value="AbgT"/>
</dbReference>
<feature type="transmembrane region" description="Helical" evidence="1">
    <location>
        <begin position="123"/>
        <end position="143"/>
    </location>
</feature>
<dbReference type="STRING" id="1319815.HMPREF0202_02943"/>
<evidence type="ECO:0008006" key="4">
    <source>
        <dbReference type="Google" id="ProtNLM"/>
    </source>
</evidence>
<feature type="transmembrane region" description="Helical" evidence="1">
    <location>
        <begin position="389"/>
        <end position="407"/>
    </location>
</feature>
<feature type="transmembrane region" description="Helical" evidence="1">
    <location>
        <begin position="27"/>
        <end position="44"/>
    </location>
</feature>
<dbReference type="PANTHER" id="PTHR30282:SF0">
    <property type="entry name" value="P-AMINOBENZOYL-GLUTAMATE TRANSPORT PROTEIN"/>
    <property type="match status" value="1"/>
</dbReference>
<name>U7UXJ4_9FUSO</name>
<sequence>MSNTNIGILSKTIRIVEKTGNKLPHPFILFGIFSIITLFVSFSLNKLGFGVTYFESAKTVGEVGKDVTIIVENLLTFKNMRTLVQEIPTIYVNFPSLKIVVLMMMAIGLVEKTGFFTALMRKYLLNAPRSIITGALIFTAVNANIMSDAGTIFAFTIGGVLFAALGRNPKIGIIAGFAACSGGFTANMFVAGTDALLAGITEQAAAAVGVNLAINPLCNYYFMAAATIILTITLTIFTEKFVVKTVGDTDLGNNTELLKSYKLTSKEERGLKFAFYGFLVFLAIFLSLCYPENAFFRNNDGGFLPKSPLLFSIVPIIFVMFSVIGISYGVGEGKIKTTRDIPKLLQAGLTQAVPLMVTLLSSSIFIYLLNKSNIFRIFAVKGSFILKEANVGPLPLLLLVVLITTLINPMMTSGSTKWILLAPMVVPMFTLLNISPAYAQLAFRIGDSSTNIISPLHSSIPVILGLLAQYQAEGKIPNTKEEGEAGFGTIFALTLPYSIVILASLISLMVIWYFLGLPIGPGFNLNL</sequence>
<evidence type="ECO:0000313" key="3">
    <source>
        <dbReference type="Proteomes" id="UP000017081"/>
    </source>
</evidence>
<dbReference type="GO" id="GO:1902604">
    <property type="term" value="P:p-aminobenzoyl-glutamate transmembrane transport"/>
    <property type="evidence" value="ECO:0007669"/>
    <property type="project" value="InterPro"/>
</dbReference>
<dbReference type="HOGENOM" id="CLU_040132_0_0_0"/>
<dbReference type="RefSeq" id="WP_023052460.1">
    <property type="nucleotide sequence ID" value="NZ_CP173060.2"/>
</dbReference>
<dbReference type="Proteomes" id="UP000017081">
    <property type="component" value="Unassembled WGS sequence"/>
</dbReference>
<dbReference type="AlphaFoldDB" id="U7UXJ4"/>
<accession>U7UXJ4</accession>
<feature type="transmembrane region" description="Helical" evidence="1">
    <location>
        <begin position="490"/>
        <end position="515"/>
    </location>
</feature>
<feature type="transmembrane region" description="Helical" evidence="1">
    <location>
        <begin position="90"/>
        <end position="111"/>
    </location>
</feature>
<evidence type="ECO:0000313" key="2">
    <source>
        <dbReference type="EMBL" id="ERT63173.1"/>
    </source>
</evidence>
<feature type="transmembrane region" description="Helical" evidence="1">
    <location>
        <begin position="352"/>
        <end position="369"/>
    </location>
</feature>
<feature type="transmembrane region" description="Helical" evidence="1">
    <location>
        <begin position="220"/>
        <end position="237"/>
    </location>
</feature>
<dbReference type="GO" id="GO:0015558">
    <property type="term" value="F:secondary active p-aminobenzoyl-glutamate transmembrane transporter activity"/>
    <property type="evidence" value="ECO:0007669"/>
    <property type="project" value="InterPro"/>
</dbReference>
<dbReference type="PATRIC" id="fig|1319815.3.peg.2787"/>
<protein>
    <recommendedName>
        <fullName evidence="4">AbgT transporter family protein</fullName>
    </recommendedName>
</protein>
<comment type="caution">
    <text evidence="2">The sequence shown here is derived from an EMBL/GenBank/DDBJ whole genome shotgun (WGS) entry which is preliminary data.</text>
</comment>
<keyword evidence="3" id="KW-1185">Reference proteome</keyword>
<organism evidence="2 3">
    <name type="scientific">Cetobacterium somerae ATCC BAA-474</name>
    <dbReference type="NCBI Taxonomy" id="1319815"/>
    <lineage>
        <taxon>Bacteria</taxon>
        <taxon>Fusobacteriati</taxon>
        <taxon>Fusobacteriota</taxon>
        <taxon>Fusobacteriia</taxon>
        <taxon>Fusobacteriales</taxon>
        <taxon>Fusobacteriaceae</taxon>
        <taxon>Cetobacterium</taxon>
    </lineage>
</organism>
<feature type="transmembrane region" description="Helical" evidence="1">
    <location>
        <begin position="273"/>
        <end position="290"/>
    </location>
</feature>
<evidence type="ECO:0000256" key="1">
    <source>
        <dbReference type="SAM" id="Phobius"/>
    </source>
</evidence>
<proteinExistence type="predicted"/>
<reference evidence="2 3" key="1">
    <citation type="submission" date="2013-08" db="EMBL/GenBank/DDBJ databases">
        <authorList>
            <person name="Weinstock G."/>
            <person name="Sodergren E."/>
            <person name="Wylie T."/>
            <person name="Fulton L."/>
            <person name="Fulton R."/>
            <person name="Fronick C."/>
            <person name="O'Laughlin M."/>
            <person name="Godfrey J."/>
            <person name="Miner T."/>
            <person name="Herter B."/>
            <person name="Appelbaum E."/>
            <person name="Cordes M."/>
            <person name="Lek S."/>
            <person name="Wollam A."/>
            <person name="Pepin K.H."/>
            <person name="Palsikar V.B."/>
            <person name="Mitreva M."/>
            <person name="Wilson R.K."/>
        </authorList>
    </citation>
    <scope>NUCLEOTIDE SEQUENCE [LARGE SCALE GENOMIC DNA]</scope>
    <source>
        <strain evidence="2 3">ATCC BAA-474</strain>
    </source>
</reference>
<dbReference type="eggNOG" id="COG2978">
    <property type="taxonomic scope" value="Bacteria"/>
</dbReference>
<keyword evidence="1" id="KW-1133">Transmembrane helix</keyword>
<feature type="transmembrane region" description="Helical" evidence="1">
    <location>
        <begin position="419"/>
        <end position="439"/>
    </location>
</feature>
<feature type="transmembrane region" description="Helical" evidence="1">
    <location>
        <begin position="173"/>
        <end position="200"/>
    </location>
</feature>
<gene>
    <name evidence="2" type="ORF">HMPREF0202_02943</name>
</gene>
<keyword evidence="1" id="KW-0812">Transmembrane</keyword>
<feature type="transmembrane region" description="Helical" evidence="1">
    <location>
        <begin position="149"/>
        <end position="166"/>
    </location>
</feature>
<feature type="transmembrane region" description="Helical" evidence="1">
    <location>
        <begin position="310"/>
        <end position="331"/>
    </location>
</feature>
<dbReference type="PANTHER" id="PTHR30282">
    <property type="entry name" value="P-AMINOBENZOYL GLUTAMATE TRANSPORTER"/>
    <property type="match status" value="1"/>
</dbReference>
<dbReference type="EMBL" id="AXZF01000202">
    <property type="protein sequence ID" value="ERT63173.1"/>
    <property type="molecule type" value="Genomic_DNA"/>
</dbReference>
<dbReference type="Pfam" id="PF03806">
    <property type="entry name" value="ABG_transport"/>
    <property type="match status" value="1"/>
</dbReference>